<feature type="domain" description="Exonuclease" evidence="4">
    <location>
        <begin position="131"/>
        <end position="327"/>
    </location>
</feature>
<comment type="caution">
    <text evidence="5">The sequence shown here is derived from an EMBL/GenBank/DDBJ whole genome shotgun (WGS) entry which is preliminary data.</text>
</comment>
<keyword evidence="6" id="KW-1185">Reference proteome</keyword>
<dbReference type="SMART" id="SM00479">
    <property type="entry name" value="EXOIII"/>
    <property type="match status" value="1"/>
</dbReference>
<protein>
    <recommendedName>
        <fullName evidence="4">Exonuclease domain-containing protein</fullName>
    </recommendedName>
</protein>
<evidence type="ECO:0000256" key="3">
    <source>
        <dbReference type="ARBA" id="ARBA00022839"/>
    </source>
</evidence>
<evidence type="ECO:0000256" key="1">
    <source>
        <dbReference type="ARBA" id="ARBA00022722"/>
    </source>
</evidence>
<dbReference type="Pfam" id="PF00929">
    <property type="entry name" value="RNase_T"/>
    <property type="match status" value="1"/>
</dbReference>
<sequence>MEQCDIQSPSPREPDIQFPENLLVHLETPQQHLKRFKAELVPLESGPYSDIYITLSKALHHGSNTYSILLTADQDIVYEALRQRCHSSSQLRSHKYVLLCDNSRDIRLPSGLTLQDFLPSRPRSNSTPKRRAVAIDREMLGIEVSTAARKNNRTTNGGLGKLASRRIETSEIAYICAVDFLTGEILINQFVQPRGKIINWRTKHSGITSRALREAKSSRNCLASWRAARAELWEYVDADTILIVHGLKHDLHGLCVAHTRIVDTSLQTAEAVFRGVELFRRVWALKDLMKELVKVHIQSHGRQGHDCVEDTLATRELALWCLQNPRKLEAWG</sequence>
<name>A0ABQ8N4R8_PYRGI</name>
<evidence type="ECO:0000313" key="6">
    <source>
        <dbReference type="Proteomes" id="UP001059893"/>
    </source>
</evidence>
<dbReference type="SUPFAM" id="SSF53098">
    <property type="entry name" value="Ribonuclease H-like"/>
    <property type="match status" value="1"/>
</dbReference>
<evidence type="ECO:0000259" key="4">
    <source>
        <dbReference type="SMART" id="SM00479"/>
    </source>
</evidence>
<dbReference type="Proteomes" id="UP001059893">
    <property type="component" value="Unassembled WGS sequence"/>
</dbReference>
<dbReference type="CDD" id="cd06137">
    <property type="entry name" value="DEDDh_RNase"/>
    <property type="match status" value="1"/>
</dbReference>
<evidence type="ECO:0000313" key="5">
    <source>
        <dbReference type="EMBL" id="KAI6291283.1"/>
    </source>
</evidence>
<keyword evidence="2" id="KW-0378">Hydrolase</keyword>
<keyword evidence="3" id="KW-0269">Exonuclease</keyword>
<keyword evidence="1" id="KW-0540">Nuclease</keyword>
<organism evidence="5 6">
    <name type="scientific">Pyricularia grisea</name>
    <name type="common">Crabgrass-specific blast fungus</name>
    <name type="synonym">Magnaporthe grisea</name>
    <dbReference type="NCBI Taxonomy" id="148305"/>
    <lineage>
        <taxon>Eukaryota</taxon>
        <taxon>Fungi</taxon>
        <taxon>Dikarya</taxon>
        <taxon>Ascomycota</taxon>
        <taxon>Pezizomycotina</taxon>
        <taxon>Sordariomycetes</taxon>
        <taxon>Sordariomycetidae</taxon>
        <taxon>Magnaporthales</taxon>
        <taxon>Pyriculariaceae</taxon>
        <taxon>Pyricularia</taxon>
    </lineage>
</organism>
<gene>
    <name evidence="5" type="ORF">MCOR33_010727</name>
</gene>
<dbReference type="PANTHER" id="PTHR12801">
    <property type="entry name" value="RNA EXONUCLEASE REXO1 / RECO3 FAMILY MEMBER-RELATED"/>
    <property type="match status" value="1"/>
</dbReference>
<dbReference type="InterPro" id="IPR036397">
    <property type="entry name" value="RNaseH_sf"/>
</dbReference>
<dbReference type="Gene3D" id="3.30.420.10">
    <property type="entry name" value="Ribonuclease H-like superfamily/Ribonuclease H"/>
    <property type="match status" value="1"/>
</dbReference>
<proteinExistence type="predicted"/>
<dbReference type="InterPro" id="IPR013520">
    <property type="entry name" value="Ribonucl_H"/>
</dbReference>
<dbReference type="InterPro" id="IPR012337">
    <property type="entry name" value="RNaseH-like_sf"/>
</dbReference>
<dbReference type="EMBL" id="JABSND010000379">
    <property type="protein sequence ID" value="KAI6291283.1"/>
    <property type="molecule type" value="Genomic_DNA"/>
</dbReference>
<accession>A0ABQ8N4R8</accession>
<reference evidence="5" key="1">
    <citation type="submission" date="2021-01" db="EMBL/GenBank/DDBJ databases">
        <title>Deciphering the adaptive evolutionary patterns associated with biogeogrpahic diversity in the finger millet blast pathogen Magnaporthe oryzae in Eastern Africa.</title>
        <authorList>
            <person name="Onyema G."/>
            <person name="Shittu T.A."/>
            <person name="Dodsworth S."/>
            <person name="Devilliers S."/>
            <person name="Muthumeenakshi S."/>
            <person name="Sreenivasaprasad S."/>
        </authorList>
    </citation>
    <scope>NUCLEOTIDE SEQUENCE</scope>
    <source>
        <strain evidence="5">D15/s37</strain>
    </source>
</reference>
<evidence type="ECO:0000256" key="2">
    <source>
        <dbReference type="ARBA" id="ARBA00022801"/>
    </source>
</evidence>
<dbReference type="PANTHER" id="PTHR12801:SF114">
    <property type="entry name" value="EXONUCLEASE, PUTATIVE (AFU_ORTHOLOGUE AFUA_7G00870)-RELATED"/>
    <property type="match status" value="1"/>
</dbReference>
<dbReference type="InterPro" id="IPR047021">
    <property type="entry name" value="REXO1/3/4-like"/>
</dbReference>